<dbReference type="KEGG" id="noj:EJ995_07465"/>
<dbReference type="OrthoDB" id="1447223at2"/>
<protein>
    <recommendedName>
        <fullName evidence="4">Curlin subunit CsgB</fullName>
    </recommendedName>
</protein>
<sequence length="168" mass="18489">MKWYLILVLFFSSFLAVAQTYKEDKKVVNSNSLETSNEQLNFISNNQANASNNPVTRGNSVFIEQAGFGNQASVTAASDNSEINLFQSGNFNQSFIKLNATSIRENVLQRGNSNLFIDYSVHGARTHNVDLIQDGSYNTVISAGRNSISERLQINQTGNGAAAFVIHF</sequence>
<dbReference type="AlphaFoldDB" id="A0A3S9MXT9"/>
<feature type="chain" id="PRO_5019098461" description="Curlin subunit CsgB" evidence="1">
    <location>
        <begin position="19"/>
        <end position="168"/>
    </location>
</feature>
<keyword evidence="1" id="KW-0732">Signal</keyword>
<evidence type="ECO:0008006" key="4">
    <source>
        <dbReference type="Google" id="ProtNLM"/>
    </source>
</evidence>
<name>A0A3S9MXT9_9FLAO</name>
<dbReference type="Proteomes" id="UP000279600">
    <property type="component" value="Chromosome"/>
</dbReference>
<dbReference type="EMBL" id="CP034549">
    <property type="protein sequence ID" value="AZQ44075.1"/>
    <property type="molecule type" value="Genomic_DNA"/>
</dbReference>
<organism evidence="2 3">
    <name type="scientific">Nonlabens ponticola</name>
    <dbReference type="NCBI Taxonomy" id="2496866"/>
    <lineage>
        <taxon>Bacteria</taxon>
        <taxon>Pseudomonadati</taxon>
        <taxon>Bacteroidota</taxon>
        <taxon>Flavobacteriia</taxon>
        <taxon>Flavobacteriales</taxon>
        <taxon>Flavobacteriaceae</taxon>
        <taxon>Nonlabens</taxon>
    </lineage>
</organism>
<reference evidence="2 3" key="1">
    <citation type="submission" date="2018-12" db="EMBL/GenBank/DDBJ databases">
        <title>Complete genome of Nonlabens sp. MJ115.</title>
        <authorList>
            <person name="Choi H.S."/>
            <person name="Jung J."/>
        </authorList>
    </citation>
    <scope>NUCLEOTIDE SEQUENCE [LARGE SCALE GENOMIC DNA]</scope>
    <source>
        <strain evidence="2 3">MJ115</strain>
    </source>
</reference>
<proteinExistence type="predicted"/>
<accession>A0A3S9MXT9</accession>
<gene>
    <name evidence="2" type="ORF">EJ995_07465</name>
</gene>
<evidence type="ECO:0000313" key="2">
    <source>
        <dbReference type="EMBL" id="AZQ44075.1"/>
    </source>
</evidence>
<evidence type="ECO:0000313" key="3">
    <source>
        <dbReference type="Proteomes" id="UP000279600"/>
    </source>
</evidence>
<evidence type="ECO:0000256" key="1">
    <source>
        <dbReference type="SAM" id="SignalP"/>
    </source>
</evidence>
<dbReference type="RefSeq" id="WP_126447152.1">
    <property type="nucleotide sequence ID" value="NZ_CP034549.1"/>
</dbReference>
<feature type="signal peptide" evidence="1">
    <location>
        <begin position="1"/>
        <end position="18"/>
    </location>
</feature>
<keyword evidence="3" id="KW-1185">Reference proteome</keyword>